<keyword evidence="1" id="KW-0732">Signal</keyword>
<dbReference type="EMBL" id="ML735225">
    <property type="protein sequence ID" value="KAE8394116.1"/>
    <property type="molecule type" value="Genomic_DNA"/>
</dbReference>
<dbReference type="PANTHER" id="PTHR42039:SF1">
    <property type="entry name" value="PUTATIVE (AFU_ORTHOLOGUE AFUA_3G02940)-RELATED"/>
    <property type="match status" value="1"/>
</dbReference>
<name>A0A5N7CIW0_PETAA</name>
<reference evidence="2" key="1">
    <citation type="submission" date="2019-04" db="EMBL/GenBank/DDBJ databases">
        <title>Friends and foes A comparative genomics studyof 23 Aspergillus species from section Flavi.</title>
        <authorList>
            <consortium name="DOE Joint Genome Institute"/>
            <person name="Kjaerbolling I."/>
            <person name="Vesth T."/>
            <person name="Frisvad J.C."/>
            <person name="Nybo J.L."/>
            <person name="Theobald S."/>
            <person name="Kildgaard S."/>
            <person name="Isbrandt T."/>
            <person name="Kuo A."/>
            <person name="Sato A."/>
            <person name="Lyhne E.K."/>
            <person name="Kogle M.E."/>
            <person name="Wiebenga A."/>
            <person name="Kun R.S."/>
            <person name="Lubbers R.J."/>
            <person name="Makela M.R."/>
            <person name="Barry K."/>
            <person name="Chovatia M."/>
            <person name="Clum A."/>
            <person name="Daum C."/>
            <person name="Haridas S."/>
            <person name="He G."/>
            <person name="LaButti K."/>
            <person name="Lipzen A."/>
            <person name="Mondo S."/>
            <person name="Riley R."/>
            <person name="Salamov A."/>
            <person name="Simmons B.A."/>
            <person name="Magnuson J.K."/>
            <person name="Henrissat B."/>
            <person name="Mortensen U.H."/>
            <person name="Larsen T.O."/>
            <person name="Devries R.P."/>
            <person name="Grigoriev I.V."/>
            <person name="Machida M."/>
            <person name="Baker S.E."/>
            <person name="Andersen M.R."/>
        </authorList>
    </citation>
    <scope>NUCLEOTIDE SEQUENCE [LARGE SCALE GENOMIC DNA]</scope>
    <source>
        <strain evidence="2">IBT 14317</strain>
    </source>
</reference>
<organism evidence="2">
    <name type="scientific">Petromyces alliaceus</name>
    <name type="common">Aspergillus alliaceus</name>
    <dbReference type="NCBI Taxonomy" id="209559"/>
    <lineage>
        <taxon>Eukaryota</taxon>
        <taxon>Fungi</taxon>
        <taxon>Dikarya</taxon>
        <taxon>Ascomycota</taxon>
        <taxon>Pezizomycotina</taxon>
        <taxon>Eurotiomycetes</taxon>
        <taxon>Eurotiomycetidae</taxon>
        <taxon>Eurotiales</taxon>
        <taxon>Aspergillaceae</taxon>
        <taxon>Aspergillus</taxon>
        <taxon>Aspergillus subgen. Circumdati</taxon>
    </lineage>
</organism>
<dbReference type="Pfam" id="PF25312">
    <property type="entry name" value="Allergen_Asp_f_4"/>
    <property type="match status" value="1"/>
</dbReference>
<accession>A0A5N7CIW0</accession>
<dbReference type="AlphaFoldDB" id="A0A5N7CIW0"/>
<dbReference type="Proteomes" id="UP000326877">
    <property type="component" value="Unassembled WGS sequence"/>
</dbReference>
<sequence length="361" mass="37332">MQWKSLLLFVAIADSGLARLHGHERRHKHHPAHLDLAGPMVDLNVRDVNVGVVADLDVMTVVDLEIITVTTTLTGEGGAPIPTSAGTTTVTAAPAEITAADTRKDVVDLDLNASLGVSVDVSSLLPSAESTAAAATATAAGGSASWTSIPSSGEFSTTGFGKRTNSSGSGIEYRGNVGSPWGSNILEVSPSNAYQYKYVVQFSGSNTEDWTVVIWNKVGPDGKLDGWYGNSALKFTLGAGETKYVAFDENSQGAWGAAKGSSLPTDDYGGYSCTWGEFDFGNTSNKGWSGWDVSAIQAQAAGQTVQGMKICNHDGEACSTITSGAATVTNAYTKSEATVDGIGGALESGAVRLITVVDYSG</sequence>
<feature type="signal peptide" evidence="1">
    <location>
        <begin position="1"/>
        <end position="18"/>
    </location>
</feature>
<evidence type="ECO:0000313" key="2">
    <source>
        <dbReference type="EMBL" id="KAE8394116.1"/>
    </source>
</evidence>
<feature type="chain" id="PRO_5024942032" description="Allergen Asp f 4" evidence="1">
    <location>
        <begin position="19"/>
        <end position="361"/>
    </location>
</feature>
<protein>
    <recommendedName>
        <fullName evidence="3">Allergen Asp f 4</fullName>
    </recommendedName>
</protein>
<evidence type="ECO:0000256" key="1">
    <source>
        <dbReference type="SAM" id="SignalP"/>
    </source>
</evidence>
<proteinExistence type="predicted"/>
<dbReference type="GO" id="GO:0005576">
    <property type="term" value="C:extracellular region"/>
    <property type="evidence" value="ECO:0007669"/>
    <property type="project" value="InterPro"/>
</dbReference>
<evidence type="ECO:0008006" key="3">
    <source>
        <dbReference type="Google" id="ProtNLM"/>
    </source>
</evidence>
<dbReference type="GO" id="GO:0019863">
    <property type="term" value="F:IgE binding"/>
    <property type="evidence" value="ECO:0007669"/>
    <property type="project" value="InterPro"/>
</dbReference>
<dbReference type="OrthoDB" id="118256at2759"/>
<gene>
    <name evidence="2" type="ORF">BDV23DRAFT_179920</name>
</gene>
<dbReference type="InterPro" id="IPR038903">
    <property type="entry name" value="Allergen_Asp_f_4"/>
</dbReference>
<dbReference type="PANTHER" id="PTHR42039">
    <property type="entry name" value="PUTATIVE (AFU_ORTHOLOGUE AFUA_3G02940)-RELATED"/>
    <property type="match status" value="1"/>
</dbReference>